<dbReference type="AlphaFoldDB" id="A0A4R6XVV2"/>
<name>A0A4R6XVV2_9GAMM</name>
<comment type="caution">
    <text evidence="1">The sequence shown here is derived from an EMBL/GenBank/DDBJ whole genome shotgun (WGS) entry which is preliminary data.</text>
</comment>
<dbReference type="InterPro" id="IPR010775">
    <property type="entry name" value="DUF1365"/>
</dbReference>
<dbReference type="PANTHER" id="PTHR33973:SF4">
    <property type="entry name" value="OS07G0153300 PROTEIN"/>
    <property type="match status" value="1"/>
</dbReference>
<organism evidence="1 2">
    <name type="scientific">Marinicella litoralis</name>
    <dbReference type="NCBI Taxonomy" id="644220"/>
    <lineage>
        <taxon>Bacteria</taxon>
        <taxon>Pseudomonadati</taxon>
        <taxon>Pseudomonadota</taxon>
        <taxon>Gammaproteobacteria</taxon>
        <taxon>Lysobacterales</taxon>
        <taxon>Marinicellaceae</taxon>
        <taxon>Marinicella</taxon>
    </lineage>
</organism>
<dbReference type="RefSeq" id="WP_099019310.1">
    <property type="nucleotide sequence ID" value="NZ_NIHB01000002.1"/>
</dbReference>
<protein>
    <recommendedName>
        <fullName evidence="3">DUF1365 family protein</fullName>
    </recommendedName>
</protein>
<reference evidence="1 2" key="1">
    <citation type="submission" date="2019-03" db="EMBL/GenBank/DDBJ databases">
        <title>Genomic Encyclopedia of Type Strains, Phase IV (KMG-IV): sequencing the most valuable type-strain genomes for metagenomic binning, comparative biology and taxonomic classification.</title>
        <authorList>
            <person name="Goeker M."/>
        </authorList>
    </citation>
    <scope>NUCLEOTIDE SEQUENCE [LARGE SCALE GENOMIC DNA]</scope>
    <source>
        <strain evidence="1 2">DSM 25488</strain>
    </source>
</reference>
<dbReference type="OrthoDB" id="9778801at2"/>
<sequence>MNESAKKSTNIAQLQAGYAEGFVIHNRLKPNAHRFKYDMCWCVFDLNHLDQWMASAKYWRHNAWSIFSLKDTDYINSEQSPIIDKVKKYLETQTQEKFNGQVYLFTHPRFLGYGFNSVSFYFCYQNNQLVHIVSEINNTPWGEKKLYLHACQSVQQSSLGHHCFEFKKQFHISPFVGMDIDYSWDFYVDDKSLKVKMKLMQDGVNILNVILDTKITPRMDNKTHKFPFKLLFQPWKMAAGIYWQAFKLWIKKVPFYSHPQNK</sequence>
<evidence type="ECO:0000313" key="2">
    <source>
        <dbReference type="Proteomes" id="UP000295724"/>
    </source>
</evidence>
<dbReference type="PANTHER" id="PTHR33973">
    <property type="entry name" value="OS07G0153300 PROTEIN"/>
    <property type="match status" value="1"/>
</dbReference>
<dbReference type="Pfam" id="PF07103">
    <property type="entry name" value="DUF1365"/>
    <property type="match status" value="1"/>
</dbReference>
<proteinExistence type="predicted"/>
<dbReference type="Proteomes" id="UP000295724">
    <property type="component" value="Unassembled WGS sequence"/>
</dbReference>
<keyword evidence="2" id="KW-1185">Reference proteome</keyword>
<evidence type="ECO:0000313" key="1">
    <source>
        <dbReference type="EMBL" id="TDR22689.1"/>
    </source>
</evidence>
<dbReference type="EMBL" id="SNZB01000002">
    <property type="protein sequence ID" value="TDR22689.1"/>
    <property type="molecule type" value="Genomic_DNA"/>
</dbReference>
<evidence type="ECO:0008006" key="3">
    <source>
        <dbReference type="Google" id="ProtNLM"/>
    </source>
</evidence>
<accession>A0A4R6XVV2</accession>
<gene>
    <name evidence="1" type="ORF">C8D91_1182</name>
</gene>